<evidence type="ECO:0000313" key="1">
    <source>
        <dbReference type="EMBL" id="KFM74004.1"/>
    </source>
</evidence>
<dbReference type="Proteomes" id="UP000054359">
    <property type="component" value="Unassembled WGS sequence"/>
</dbReference>
<dbReference type="EMBL" id="KK118850">
    <property type="protein sequence ID" value="KFM74004.1"/>
    <property type="molecule type" value="Genomic_DNA"/>
</dbReference>
<evidence type="ECO:0000313" key="2">
    <source>
        <dbReference type="Proteomes" id="UP000054359"/>
    </source>
</evidence>
<name>A0A087U9G5_STEMI</name>
<sequence length="68" mass="8202">MTVLVDQWLDKDIIKDMWNCYNERHRTTNALEGWHSKLNKSVKKAAPKHLRTYFAFKERRAILRQATK</sequence>
<organism evidence="1 2">
    <name type="scientific">Stegodyphus mimosarum</name>
    <name type="common">African social velvet spider</name>
    <dbReference type="NCBI Taxonomy" id="407821"/>
    <lineage>
        <taxon>Eukaryota</taxon>
        <taxon>Metazoa</taxon>
        <taxon>Ecdysozoa</taxon>
        <taxon>Arthropoda</taxon>
        <taxon>Chelicerata</taxon>
        <taxon>Arachnida</taxon>
        <taxon>Araneae</taxon>
        <taxon>Araneomorphae</taxon>
        <taxon>Entelegynae</taxon>
        <taxon>Eresoidea</taxon>
        <taxon>Eresidae</taxon>
        <taxon>Stegodyphus</taxon>
    </lineage>
</organism>
<protein>
    <submittedName>
        <fullName evidence="1">Uncharacterized protein</fullName>
    </submittedName>
</protein>
<proteinExistence type="predicted"/>
<reference evidence="1 2" key="1">
    <citation type="submission" date="2013-11" db="EMBL/GenBank/DDBJ databases">
        <title>Genome sequencing of Stegodyphus mimosarum.</title>
        <authorList>
            <person name="Bechsgaard J."/>
        </authorList>
    </citation>
    <scope>NUCLEOTIDE SEQUENCE [LARGE SCALE GENOMIC DNA]</scope>
</reference>
<dbReference type="AlphaFoldDB" id="A0A087U9G5"/>
<keyword evidence="2" id="KW-1185">Reference proteome</keyword>
<gene>
    <name evidence="1" type="ORF">X975_11622</name>
</gene>
<feature type="non-terminal residue" evidence="1">
    <location>
        <position position="68"/>
    </location>
</feature>
<dbReference type="OrthoDB" id="6432522at2759"/>
<accession>A0A087U9G5</accession>